<gene>
    <name evidence="2" type="ORF">WN944_025934</name>
</gene>
<reference evidence="2 3" key="1">
    <citation type="submission" date="2024-05" db="EMBL/GenBank/DDBJ databases">
        <title>Haplotype-resolved chromosome-level genome assembly of Huyou (Citrus changshanensis).</title>
        <authorList>
            <person name="Miao C."/>
            <person name="Chen W."/>
            <person name="Wu Y."/>
            <person name="Wang L."/>
            <person name="Zhao S."/>
            <person name="Grierson D."/>
            <person name="Xu C."/>
            <person name="Chen K."/>
        </authorList>
    </citation>
    <scope>NUCLEOTIDE SEQUENCE [LARGE SCALE GENOMIC DNA]</scope>
    <source>
        <strain evidence="2">01-14</strain>
        <tissue evidence="2">Leaf</tissue>
    </source>
</reference>
<dbReference type="EMBL" id="JBCGBO010000024">
    <property type="protein sequence ID" value="KAK9182788.1"/>
    <property type="molecule type" value="Genomic_DNA"/>
</dbReference>
<keyword evidence="3" id="KW-1185">Reference proteome</keyword>
<organism evidence="2 3">
    <name type="scientific">Citrus x changshan-huyou</name>
    <dbReference type="NCBI Taxonomy" id="2935761"/>
    <lineage>
        <taxon>Eukaryota</taxon>
        <taxon>Viridiplantae</taxon>
        <taxon>Streptophyta</taxon>
        <taxon>Embryophyta</taxon>
        <taxon>Tracheophyta</taxon>
        <taxon>Spermatophyta</taxon>
        <taxon>Magnoliopsida</taxon>
        <taxon>eudicotyledons</taxon>
        <taxon>Gunneridae</taxon>
        <taxon>Pentapetalae</taxon>
        <taxon>rosids</taxon>
        <taxon>malvids</taxon>
        <taxon>Sapindales</taxon>
        <taxon>Rutaceae</taxon>
        <taxon>Aurantioideae</taxon>
        <taxon>Citrus</taxon>
    </lineage>
</organism>
<dbReference type="Proteomes" id="UP001428341">
    <property type="component" value="Unassembled WGS sequence"/>
</dbReference>
<evidence type="ECO:0000256" key="1">
    <source>
        <dbReference type="SAM" id="SignalP"/>
    </source>
</evidence>
<proteinExistence type="predicted"/>
<sequence length="82" mass="8935">MEFHRTNIRFFTILFMFIILFASSSTMQLGSALRPLHAKPHIRNLISHAILQRAPVPPIGGNPCSTIPGEGGICSPPPVTNV</sequence>
<keyword evidence="1" id="KW-0732">Signal</keyword>
<name>A0AAP0LTH2_9ROSI</name>
<feature type="signal peptide" evidence="1">
    <location>
        <begin position="1"/>
        <end position="26"/>
    </location>
</feature>
<feature type="chain" id="PRO_5042989018" description="Transmembrane protein" evidence="1">
    <location>
        <begin position="27"/>
        <end position="82"/>
    </location>
</feature>
<comment type="caution">
    <text evidence="2">The sequence shown here is derived from an EMBL/GenBank/DDBJ whole genome shotgun (WGS) entry which is preliminary data.</text>
</comment>
<protein>
    <recommendedName>
        <fullName evidence="4">Transmembrane protein</fullName>
    </recommendedName>
</protein>
<evidence type="ECO:0000313" key="3">
    <source>
        <dbReference type="Proteomes" id="UP001428341"/>
    </source>
</evidence>
<accession>A0AAP0LTH2</accession>
<evidence type="ECO:0008006" key="4">
    <source>
        <dbReference type="Google" id="ProtNLM"/>
    </source>
</evidence>
<dbReference type="AlphaFoldDB" id="A0AAP0LTH2"/>
<evidence type="ECO:0000313" key="2">
    <source>
        <dbReference type="EMBL" id="KAK9182788.1"/>
    </source>
</evidence>